<dbReference type="CDD" id="cd18787">
    <property type="entry name" value="SF2_C_DEAD"/>
    <property type="match status" value="1"/>
</dbReference>
<dbReference type="GO" id="GO:0005524">
    <property type="term" value="F:ATP binding"/>
    <property type="evidence" value="ECO:0007669"/>
    <property type="project" value="UniProtKB-KW"/>
</dbReference>
<keyword evidence="15" id="KW-1185">Reference proteome</keyword>
<dbReference type="STRING" id="59895.A0A103W3P6"/>
<dbReference type="GO" id="GO:0016787">
    <property type="term" value="F:hydrolase activity"/>
    <property type="evidence" value="ECO:0007669"/>
    <property type="project" value="UniProtKB-KW"/>
</dbReference>
<dbReference type="Proteomes" id="UP000243975">
    <property type="component" value="Unassembled WGS sequence"/>
</dbReference>
<dbReference type="Gene3D" id="3.40.50.300">
    <property type="entry name" value="P-loop containing nucleotide triphosphate hydrolases"/>
    <property type="match status" value="2"/>
</dbReference>
<comment type="function">
    <text evidence="10">ATP-dependent RNA helicase involved in pre-mRNA splicing. Required for the export of mRNA out of the nucleus. In addition to ssRNA and dsRNA, binds dsDNA, but not ssDNA.</text>
</comment>
<dbReference type="SMART" id="SM00490">
    <property type="entry name" value="HELICc"/>
    <property type="match status" value="1"/>
</dbReference>
<dbReference type="InterPro" id="IPR027417">
    <property type="entry name" value="P-loop_NTPase"/>
</dbReference>
<accession>A0A103W3P6</accession>
<dbReference type="FunFam" id="3.40.50.300:FF:000111">
    <property type="entry name" value="DEAD-box ATP-dependent RNA helicase"/>
    <property type="match status" value="1"/>
</dbReference>
<evidence type="ECO:0000256" key="11">
    <source>
        <dbReference type="ARBA" id="ARBA00065936"/>
    </source>
</evidence>
<dbReference type="AlphaFoldDB" id="A0A103W3P6"/>
<evidence type="ECO:0000256" key="6">
    <source>
        <dbReference type="ARBA" id="ARBA00022840"/>
    </source>
</evidence>
<dbReference type="GO" id="GO:0005634">
    <property type="term" value="C:nucleus"/>
    <property type="evidence" value="ECO:0007669"/>
    <property type="project" value="UniProtKB-SubCell"/>
</dbReference>
<evidence type="ECO:0000256" key="2">
    <source>
        <dbReference type="ARBA" id="ARBA00012552"/>
    </source>
</evidence>
<evidence type="ECO:0000256" key="4">
    <source>
        <dbReference type="ARBA" id="ARBA00022801"/>
    </source>
</evidence>
<comment type="similarity">
    <text evidence="9">Belongs to the DEAD box helicase family. DECD subfamily.</text>
</comment>
<protein>
    <recommendedName>
        <fullName evidence="2">RNA helicase</fullName>
        <ecNumber evidence="2">3.6.4.13</ecNumber>
    </recommendedName>
</protein>
<feature type="domain" description="Helicase C-terminal" evidence="13">
    <location>
        <begin position="333"/>
        <end position="483"/>
    </location>
</feature>
<organism evidence="14 15">
    <name type="scientific">Cynara cardunculus var. scolymus</name>
    <name type="common">Globe artichoke</name>
    <name type="synonym">Cynara scolymus</name>
    <dbReference type="NCBI Taxonomy" id="59895"/>
    <lineage>
        <taxon>Eukaryota</taxon>
        <taxon>Viridiplantae</taxon>
        <taxon>Streptophyta</taxon>
        <taxon>Embryophyta</taxon>
        <taxon>Tracheophyta</taxon>
        <taxon>Spermatophyta</taxon>
        <taxon>Magnoliopsida</taxon>
        <taxon>eudicotyledons</taxon>
        <taxon>Gunneridae</taxon>
        <taxon>Pentapetalae</taxon>
        <taxon>asterids</taxon>
        <taxon>campanulids</taxon>
        <taxon>Asterales</taxon>
        <taxon>Asteraceae</taxon>
        <taxon>Carduoideae</taxon>
        <taxon>Cardueae</taxon>
        <taxon>Carduinae</taxon>
        <taxon>Cynara</taxon>
    </lineage>
</organism>
<evidence type="ECO:0000256" key="1">
    <source>
        <dbReference type="ARBA" id="ARBA00004123"/>
    </source>
</evidence>
<evidence type="ECO:0000256" key="8">
    <source>
        <dbReference type="ARBA" id="ARBA00023242"/>
    </source>
</evidence>
<evidence type="ECO:0000256" key="10">
    <source>
        <dbReference type="ARBA" id="ARBA00059197"/>
    </source>
</evidence>
<evidence type="ECO:0000313" key="15">
    <source>
        <dbReference type="Proteomes" id="UP000243975"/>
    </source>
</evidence>
<dbReference type="InterPro" id="IPR001650">
    <property type="entry name" value="Helicase_C-like"/>
</dbReference>
<dbReference type="OMA" id="YAHVEPK"/>
<dbReference type="PROSITE" id="PS51194">
    <property type="entry name" value="HELICASE_CTER"/>
    <property type="match status" value="1"/>
</dbReference>
<keyword evidence="7" id="KW-0694">RNA-binding</keyword>
<dbReference type="GO" id="GO:0003723">
    <property type="term" value="F:RNA binding"/>
    <property type="evidence" value="ECO:0007669"/>
    <property type="project" value="UniProtKB-KW"/>
</dbReference>
<sequence>MGENEIKDNDAYEEELLDYEEEDEKAPDSAGVKVNGEAVKKGYVGIHSSGFRDFLLKPELLRAIVDSGFEHPSEGKLSSNHLKEFFYLVLSIHDHVLQHECIPQAILGMDVICQAKSGMGKTAVFVLSTLQQIEPVAGQICHEFERFSTYLTDIKVAVFYGGVNIKIHKELLKNECPHIVVGTPGRILALARDKDLALRSVRHFILDECDKMLESLDMRRDVQEIFKMTPHDKQVMMFSATLSKEIRPVCKKFMQDVISHGQFYLNFEVNIALIEYQHAWSDLKASAKGTNQMDQNLDSEDPMEIYVDDEAKLTLHGLVQHYIKLSELEKNRKLNDLLDALDFNQVVIFVKSVSRAAELNKLLVECNFPSICIHSGMSQEERLTRYKGFKEGHKRILVATDLVGRGIDIERVNIVINYDMPDSADTYLHRVGRAGRFGTKGLAITFVSSAADSDVLNQVFGAFVGVLKRGFSQAMNEYGNGMTIMLIINDLKERRWSAFLGYYTCF</sequence>
<keyword evidence="5 14" id="KW-0347">Helicase</keyword>
<dbReference type="SUPFAM" id="SSF52540">
    <property type="entry name" value="P-loop containing nucleoside triphosphate hydrolases"/>
    <property type="match status" value="1"/>
</dbReference>
<comment type="caution">
    <text evidence="14">The sequence shown here is derived from an EMBL/GenBank/DDBJ whole genome shotgun (WGS) entry which is preliminary data.</text>
</comment>
<keyword evidence="8" id="KW-0539">Nucleus</keyword>
<dbReference type="PANTHER" id="PTHR47958">
    <property type="entry name" value="ATP-DEPENDENT RNA HELICASE DBP3"/>
    <property type="match status" value="1"/>
</dbReference>
<dbReference type="FunFam" id="3.40.50.300:FF:000168">
    <property type="entry name" value="DEAD-box ATP-dependent RNA helicase 56-like"/>
    <property type="match status" value="1"/>
</dbReference>
<evidence type="ECO:0000256" key="5">
    <source>
        <dbReference type="ARBA" id="ARBA00022806"/>
    </source>
</evidence>
<evidence type="ECO:0000313" key="14">
    <source>
        <dbReference type="EMBL" id="KVH65189.1"/>
    </source>
</evidence>
<feature type="domain" description="Helicase ATP-binding" evidence="12">
    <location>
        <begin position="102"/>
        <end position="260"/>
    </location>
</feature>
<evidence type="ECO:0000259" key="13">
    <source>
        <dbReference type="PROSITE" id="PS51194"/>
    </source>
</evidence>
<comment type="subunit">
    <text evidence="11">Interacts with ALY2 and MOS11.</text>
</comment>
<dbReference type="Gramene" id="KVH65189">
    <property type="protein sequence ID" value="KVH65189"/>
    <property type="gene ID" value="Ccrd_025638"/>
</dbReference>
<dbReference type="PROSITE" id="PS51192">
    <property type="entry name" value="HELICASE_ATP_BIND_1"/>
    <property type="match status" value="1"/>
</dbReference>
<evidence type="ECO:0000256" key="9">
    <source>
        <dbReference type="ARBA" id="ARBA00038213"/>
    </source>
</evidence>
<name>A0A103W3P6_CYNCS</name>
<comment type="subcellular location">
    <subcellularLocation>
        <location evidence="1">Nucleus</location>
    </subcellularLocation>
</comment>
<dbReference type="EC" id="3.6.4.13" evidence="2"/>
<gene>
    <name evidence="14" type="ORF">Ccrd_025638</name>
</gene>
<keyword evidence="4" id="KW-0378">Hydrolase</keyword>
<dbReference type="Pfam" id="PF00271">
    <property type="entry name" value="Helicase_C"/>
    <property type="match status" value="1"/>
</dbReference>
<dbReference type="InterPro" id="IPR014001">
    <property type="entry name" value="Helicase_ATP-bd"/>
</dbReference>
<dbReference type="Pfam" id="PF00270">
    <property type="entry name" value="DEAD"/>
    <property type="match status" value="1"/>
</dbReference>
<dbReference type="CDD" id="cd17950">
    <property type="entry name" value="DEADc_DDX39"/>
    <property type="match status" value="1"/>
</dbReference>
<proteinExistence type="inferred from homology"/>
<keyword evidence="3" id="KW-0547">Nucleotide-binding</keyword>
<dbReference type="SMART" id="SM00487">
    <property type="entry name" value="DEXDc"/>
    <property type="match status" value="1"/>
</dbReference>
<dbReference type="EMBL" id="LEKV01006622">
    <property type="protein sequence ID" value="KVH65189.1"/>
    <property type="molecule type" value="Genomic_DNA"/>
</dbReference>
<keyword evidence="6" id="KW-0067">ATP-binding</keyword>
<reference evidence="14 15" key="1">
    <citation type="journal article" date="2016" name="Sci. Rep.">
        <title>The genome sequence of the outbreeding globe artichoke constructed de novo incorporating a phase-aware low-pass sequencing strategy of F1 progeny.</title>
        <authorList>
            <person name="Scaglione D."/>
            <person name="Reyes-Chin-Wo S."/>
            <person name="Acquadro A."/>
            <person name="Froenicke L."/>
            <person name="Portis E."/>
            <person name="Beitel C."/>
            <person name="Tirone M."/>
            <person name="Mauro R."/>
            <person name="Lo Monaco A."/>
            <person name="Mauromicale G."/>
            <person name="Faccioli P."/>
            <person name="Cattivelli L."/>
            <person name="Rieseberg L."/>
            <person name="Michelmore R."/>
            <person name="Lanteri S."/>
        </authorList>
    </citation>
    <scope>NUCLEOTIDE SEQUENCE [LARGE SCALE GENOMIC DNA]</scope>
    <source>
        <strain evidence="14">2C</strain>
    </source>
</reference>
<dbReference type="InterPro" id="IPR011545">
    <property type="entry name" value="DEAD/DEAH_box_helicase_dom"/>
</dbReference>
<evidence type="ECO:0000259" key="12">
    <source>
        <dbReference type="PROSITE" id="PS51192"/>
    </source>
</evidence>
<evidence type="ECO:0000256" key="3">
    <source>
        <dbReference type="ARBA" id="ARBA00022741"/>
    </source>
</evidence>
<evidence type="ECO:0000256" key="7">
    <source>
        <dbReference type="ARBA" id="ARBA00022884"/>
    </source>
</evidence>
<dbReference type="GO" id="GO:0003724">
    <property type="term" value="F:RNA helicase activity"/>
    <property type="evidence" value="ECO:0007669"/>
    <property type="project" value="UniProtKB-EC"/>
</dbReference>